<feature type="compositionally biased region" description="Low complexity" evidence="8">
    <location>
        <begin position="59"/>
        <end position="69"/>
    </location>
</feature>
<feature type="domain" description="AP2/ERF" evidence="9">
    <location>
        <begin position="84"/>
        <end position="141"/>
    </location>
</feature>
<organism evidence="10">
    <name type="scientific">Brassica napus</name>
    <name type="common">Rape</name>
    <dbReference type="NCBI Taxonomy" id="3708"/>
    <lineage>
        <taxon>Eukaryota</taxon>
        <taxon>Viridiplantae</taxon>
        <taxon>Streptophyta</taxon>
        <taxon>Embryophyta</taxon>
        <taxon>Tracheophyta</taxon>
        <taxon>Spermatophyta</taxon>
        <taxon>Magnoliopsida</taxon>
        <taxon>eudicotyledons</taxon>
        <taxon>Gunneridae</taxon>
        <taxon>Pentapetalae</taxon>
        <taxon>rosids</taxon>
        <taxon>malvids</taxon>
        <taxon>Brassicales</taxon>
        <taxon>Brassicaceae</taxon>
        <taxon>Brassiceae</taxon>
        <taxon>Brassica</taxon>
    </lineage>
</organism>
<comment type="similarity">
    <text evidence="7">Belongs to the AP2/ERF transcription factor family. ERF subfamily.</text>
</comment>
<evidence type="ECO:0000256" key="3">
    <source>
        <dbReference type="ARBA" id="ARBA00023015"/>
    </source>
</evidence>
<keyword evidence="3" id="KW-0805">Transcription regulation</keyword>
<dbReference type="GO" id="GO:0003700">
    <property type="term" value="F:DNA-binding transcription factor activity"/>
    <property type="evidence" value="ECO:0007669"/>
    <property type="project" value="InterPro"/>
</dbReference>
<reference evidence="10" key="1">
    <citation type="submission" date="2021-01" db="EMBL/GenBank/DDBJ databases">
        <authorList>
            <consortium name="Genoscope - CEA"/>
            <person name="William W."/>
        </authorList>
    </citation>
    <scope>NUCLEOTIDE SEQUENCE</scope>
</reference>
<evidence type="ECO:0000256" key="4">
    <source>
        <dbReference type="ARBA" id="ARBA00023125"/>
    </source>
</evidence>
<dbReference type="InterPro" id="IPR036955">
    <property type="entry name" value="AP2/ERF_dom_sf"/>
</dbReference>
<keyword evidence="4" id="KW-0238">DNA-binding</keyword>
<evidence type="ECO:0000256" key="8">
    <source>
        <dbReference type="SAM" id="MobiDB-lite"/>
    </source>
</evidence>
<keyword evidence="6" id="KW-0539">Nucleus</keyword>
<evidence type="ECO:0000313" key="10">
    <source>
        <dbReference type="EMBL" id="CAF2341955.1"/>
    </source>
</evidence>
<evidence type="ECO:0000256" key="1">
    <source>
        <dbReference type="ARBA" id="ARBA00004123"/>
    </source>
</evidence>
<dbReference type="CDD" id="cd00018">
    <property type="entry name" value="AP2"/>
    <property type="match status" value="1"/>
</dbReference>
<comment type="subcellular location">
    <subcellularLocation>
        <location evidence="1">Nucleus</location>
    </subcellularLocation>
</comment>
<feature type="compositionally biased region" description="Low complexity" evidence="8">
    <location>
        <begin position="219"/>
        <end position="235"/>
    </location>
</feature>
<dbReference type="InterPro" id="IPR016177">
    <property type="entry name" value="DNA-bd_dom_sf"/>
</dbReference>
<dbReference type="PANTHER" id="PTHR31677:SF49">
    <property type="entry name" value="ETHYLENE-RESPONSIVE TRANSCRIPTION FACTOR ERF086"/>
    <property type="match status" value="1"/>
</dbReference>
<dbReference type="FunFam" id="3.30.730.10:FF:000001">
    <property type="entry name" value="Ethylene-responsive transcription factor 2"/>
    <property type="match status" value="1"/>
</dbReference>
<dbReference type="GO" id="GO:0003677">
    <property type="term" value="F:DNA binding"/>
    <property type="evidence" value="ECO:0007669"/>
    <property type="project" value="UniProtKB-KW"/>
</dbReference>
<feature type="region of interest" description="Disordered" evidence="8">
    <location>
        <begin position="215"/>
        <end position="235"/>
    </location>
</feature>
<dbReference type="PRINTS" id="PR00367">
    <property type="entry name" value="ETHRSPELEMNT"/>
</dbReference>
<feature type="region of interest" description="Disordered" evidence="8">
    <location>
        <begin position="59"/>
        <end position="83"/>
    </location>
</feature>
<proteinExistence type="inferred from homology"/>
<dbReference type="AlphaFoldDB" id="A0A817BJ19"/>
<name>A0A817BJ19_BRANA</name>
<evidence type="ECO:0000259" key="9">
    <source>
        <dbReference type="PROSITE" id="PS51032"/>
    </source>
</evidence>
<accession>A0A817BJ19</accession>
<evidence type="ECO:0000256" key="7">
    <source>
        <dbReference type="ARBA" id="ARBA00024343"/>
    </source>
</evidence>
<evidence type="ECO:0000256" key="6">
    <source>
        <dbReference type="ARBA" id="ARBA00023242"/>
    </source>
</evidence>
<dbReference type="Pfam" id="PF00847">
    <property type="entry name" value="AP2"/>
    <property type="match status" value="1"/>
</dbReference>
<protein>
    <submittedName>
        <fullName evidence="10">(rape) hypothetical protein</fullName>
    </submittedName>
</protein>
<dbReference type="SUPFAM" id="SSF54171">
    <property type="entry name" value="DNA-binding domain"/>
    <property type="match status" value="1"/>
</dbReference>
<dbReference type="PANTHER" id="PTHR31677">
    <property type="entry name" value="AP2 DOMAIN CLASS TRANSCRIPTION FACTOR"/>
    <property type="match status" value="1"/>
</dbReference>
<keyword evidence="2" id="KW-0936">Ethylene signaling pathway</keyword>
<sequence length="379" mass="42575">MWITYLHTANEIQNPKRNLLLEKTHFFIIMSTSKTLNHNKPCGTSQTQMVFSVIHQNTTNTTTTTTATTGERRGRRSKQAEPGRFLGVRRRPWGRYAAEIRDPTTKERHWLGTFDTAHEAALAYDRAALSMRGTQGRTNFVYTPTDVHTILTNPNLHSLIVSPYNNQSFLPNSSPQFVIDHLPHYQKYQQPKHTLPQAVSPVASFKTPVRHQNADTQAFGNSPQNSSSNGSLSSSLDEESNFFSLEGTNSSTNSGYLDCIVPHHCLKPPAETTTIQNQTGAGFTTPASKAFESPGGFSSSYFDDGDMLMMNRHEFGSCDLSAMVSNYGAVVCVKLDAMNKPHMHMLYHRHKEPSTRITDFYFHINSVFYFLPTLLLFIA</sequence>
<gene>
    <name evidence="10" type="ORF">DARMORV10_A10P21000.1</name>
</gene>
<dbReference type="EMBL" id="HG994364">
    <property type="protein sequence ID" value="CAF2341955.1"/>
    <property type="molecule type" value="Genomic_DNA"/>
</dbReference>
<dbReference type="GO" id="GO:0009873">
    <property type="term" value="P:ethylene-activated signaling pathway"/>
    <property type="evidence" value="ECO:0007669"/>
    <property type="project" value="UniProtKB-KW"/>
</dbReference>
<dbReference type="Gene3D" id="3.30.730.10">
    <property type="entry name" value="AP2/ERF domain"/>
    <property type="match status" value="1"/>
</dbReference>
<dbReference type="GO" id="GO:0005634">
    <property type="term" value="C:nucleus"/>
    <property type="evidence" value="ECO:0007669"/>
    <property type="project" value="UniProtKB-SubCell"/>
</dbReference>
<dbReference type="SMART" id="SM00380">
    <property type="entry name" value="AP2"/>
    <property type="match status" value="1"/>
</dbReference>
<dbReference type="Proteomes" id="UP001295469">
    <property type="component" value="Chromosome A10"/>
</dbReference>
<evidence type="ECO:0000256" key="5">
    <source>
        <dbReference type="ARBA" id="ARBA00023163"/>
    </source>
</evidence>
<dbReference type="InterPro" id="IPR001471">
    <property type="entry name" value="AP2/ERF_dom"/>
</dbReference>
<evidence type="ECO:0000256" key="2">
    <source>
        <dbReference type="ARBA" id="ARBA00022745"/>
    </source>
</evidence>
<keyword evidence="5" id="KW-0804">Transcription</keyword>
<dbReference type="PROSITE" id="PS51032">
    <property type="entry name" value="AP2_ERF"/>
    <property type="match status" value="1"/>
</dbReference>